<evidence type="ECO:0000313" key="1">
    <source>
        <dbReference type="EMBL" id="QDV20546.1"/>
    </source>
</evidence>
<accession>A0A518FWC8</accession>
<dbReference type="SUPFAM" id="SSF117396">
    <property type="entry name" value="TM1631-like"/>
    <property type="match status" value="1"/>
</dbReference>
<dbReference type="InterPro" id="IPR002763">
    <property type="entry name" value="DUF72"/>
</dbReference>
<organism evidence="1 2">
    <name type="scientific">Gimesia panareensis</name>
    <dbReference type="NCBI Taxonomy" id="2527978"/>
    <lineage>
        <taxon>Bacteria</taxon>
        <taxon>Pseudomonadati</taxon>
        <taxon>Planctomycetota</taxon>
        <taxon>Planctomycetia</taxon>
        <taxon>Planctomycetales</taxon>
        <taxon>Planctomycetaceae</taxon>
        <taxon>Gimesia</taxon>
    </lineage>
</organism>
<evidence type="ECO:0000313" key="2">
    <source>
        <dbReference type="Proteomes" id="UP000320839"/>
    </source>
</evidence>
<dbReference type="Gene3D" id="3.20.20.410">
    <property type="entry name" value="Protein of unknown function UPF0759"/>
    <property type="match status" value="1"/>
</dbReference>
<gene>
    <name evidence="1" type="ORF">Pan153_52220</name>
</gene>
<dbReference type="AlphaFoldDB" id="A0A518FWC8"/>
<dbReference type="Proteomes" id="UP000320839">
    <property type="component" value="Chromosome"/>
</dbReference>
<dbReference type="PANTHER" id="PTHR30348">
    <property type="entry name" value="UNCHARACTERIZED PROTEIN YECE"/>
    <property type="match status" value="1"/>
</dbReference>
<protein>
    <recommendedName>
        <fullName evidence="3">DUF72 domain-containing protein</fullName>
    </recommendedName>
</protein>
<dbReference type="OrthoDB" id="9780310at2"/>
<dbReference type="Pfam" id="PF01904">
    <property type="entry name" value="DUF72"/>
    <property type="match status" value="1"/>
</dbReference>
<dbReference type="InterPro" id="IPR036520">
    <property type="entry name" value="UPF0759_sf"/>
</dbReference>
<dbReference type="EMBL" id="CP036317">
    <property type="protein sequence ID" value="QDV20546.1"/>
    <property type="molecule type" value="Genomic_DNA"/>
</dbReference>
<dbReference type="PANTHER" id="PTHR30348:SF4">
    <property type="entry name" value="DUF72 DOMAIN-CONTAINING PROTEIN"/>
    <property type="match status" value="1"/>
</dbReference>
<proteinExistence type="predicted"/>
<reference evidence="1 2" key="1">
    <citation type="submission" date="2019-02" db="EMBL/GenBank/DDBJ databases">
        <title>Deep-cultivation of Planctomycetes and their phenomic and genomic characterization uncovers novel biology.</title>
        <authorList>
            <person name="Wiegand S."/>
            <person name="Jogler M."/>
            <person name="Boedeker C."/>
            <person name="Pinto D."/>
            <person name="Vollmers J."/>
            <person name="Rivas-Marin E."/>
            <person name="Kohn T."/>
            <person name="Peeters S.H."/>
            <person name="Heuer A."/>
            <person name="Rast P."/>
            <person name="Oberbeckmann S."/>
            <person name="Bunk B."/>
            <person name="Jeske O."/>
            <person name="Meyerdierks A."/>
            <person name="Storesund J.E."/>
            <person name="Kallscheuer N."/>
            <person name="Luecker S."/>
            <person name="Lage O.M."/>
            <person name="Pohl T."/>
            <person name="Merkel B.J."/>
            <person name="Hornburger P."/>
            <person name="Mueller R.-W."/>
            <person name="Bruemmer F."/>
            <person name="Labrenz M."/>
            <person name="Spormann A.M."/>
            <person name="Op den Camp H."/>
            <person name="Overmann J."/>
            <person name="Amann R."/>
            <person name="Jetten M.S.M."/>
            <person name="Mascher T."/>
            <person name="Medema M.H."/>
            <person name="Devos D.P."/>
            <person name="Kaster A.-K."/>
            <person name="Ovreas L."/>
            <person name="Rohde M."/>
            <person name="Galperin M.Y."/>
            <person name="Jogler C."/>
        </authorList>
    </citation>
    <scope>NUCLEOTIDE SEQUENCE [LARGE SCALE GENOMIC DNA]</scope>
    <source>
        <strain evidence="1 2">Pan153</strain>
    </source>
</reference>
<evidence type="ECO:0008006" key="3">
    <source>
        <dbReference type="Google" id="ProtNLM"/>
    </source>
</evidence>
<dbReference type="RefSeq" id="WP_145458795.1">
    <property type="nucleotide sequence ID" value="NZ_CP036317.1"/>
</dbReference>
<name>A0A518FWC8_9PLAN</name>
<sequence>MAHQIRIGTSGWNYDHWKGRFYPDKLKQIQWFSHSCDVFNTVEINNTFYHQPENSTFYSWHQQAPNGFGQLSRRNFIRFQSEKTFLLQLHSGYQAVSCVLTWREIPYSLYPSRIFQTISTHPFSIPSNIQYREVSMV</sequence>